<evidence type="ECO:0000313" key="1">
    <source>
        <dbReference type="EMBL" id="OMJ89238.1"/>
    </source>
</evidence>
<dbReference type="AlphaFoldDB" id="A0A1R2CJQ0"/>
<keyword evidence="2" id="KW-1185">Reference proteome</keyword>
<evidence type="ECO:0000313" key="2">
    <source>
        <dbReference type="Proteomes" id="UP000187209"/>
    </source>
</evidence>
<dbReference type="Proteomes" id="UP000187209">
    <property type="component" value="Unassembled WGS sequence"/>
</dbReference>
<name>A0A1R2CJQ0_9CILI</name>
<sequence>MHSSYSQVTIEAITQISQSKLIGITTEGQILLKSSKSESLIPLSLLCNHQGLPIKDFVLYFYIGKGFSFNTETKTLNTDFDYTYLVDLYKKDHVFSSRVCFKDTKLPQHQDFIDFFVSNKYFCTKEAAIMLGFLESVVRFGASEDILNKLVPERKIILKDNFKDIFELIFPDGKEDIFFRLNFLAKYIEYDLNNPGSVQKLADNLSIGITILSLKCQNNYSKYTILPSKPEMLPIPIIKLLTHKDSVFLLYSNNENYIDGYDDQGNIKKLYTHQGCPESFYPIKNIIKPNLPNEILTSLSYVIKDLCHFTRDELNLANKLEKVIEKLQPNNSDLEKCLRNFQEAKNFLSKKRQSSLSRIKNLPQITDKKVPTNSKSFEKLEKKRFLSPVILKSTDKNMSVPLSQSSISPTNPISININPSPSPLPIMRETKGKNYTIKTGNPCFNPQNKNQNIIFVSNGKNKKDKIPKLKKCTNCKRTRKTISLHGDCKLCQKCILQTFDNEFATCIGCGEKVEQLRGKFISRYQFTCEMCFKSCRMPLILPCGCVICGNPCNVIGHTCVPQLFIAKQILQNN</sequence>
<proteinExistence type="predicted"/>
<gene>
    <name evidence="1" type="ORF">SteCoe_8626</name>
</gene>
<accession>A0A1R2CJQ0</accession>
<reference evidence="1 2" key="1">
    <citation type="submission" date="2016-11" db="EMBL/GenBank/DDBJ databases">
        <title>The macronuclear genome of Stentor coeruleus: a giant cell with tiny introns.</title>
        <authorList>
            <person name="Slabodnick M."/>
            <person name="Ruby J.G."/>
            <person name="Reiff S.B."/>
            <person name="Swart E.C."/>
            <person name="Gosai S."/>
            <person name="Prabakaran S."/>
            <person name="Witkowska E."/>
            <person name="Larue G.E."/>
            <person name="Fisher S."/>
            <person name="Freeman R.M."/>
            <person name="Gunawardena J."/>
            <person name="Chu W."/>
            <person name="Stover N.A."/>
            <person name="Gregory B.D."/>
            <person name="Nowacki M."/>
            <person name="Derisi J."/>
            <person name="Roy S.W."/>
            <person name="Marshall W.F."/>
            <person name="Sood P."/>
        </authorList>
    </citation>
    <scope>NUCLEOTIDE SEQUENCE [LARGE SCALE GENOMIC DNA]</scope>
    <source>
        <strain evidence="1">WM001</strain>
    </source>
</reference>
<dbReference type="EMBL" id="MPUH01000130">
    <property type="protein sequence ID" value="OMJ89238.1"/>
    <property type="molecule type" value="Genomic_DNA"/>
</dbReference>
<comment type="caution">
    <text evidence="1">The sequence shown here is derived from an EMBL/GenBank/DDBJ whole genome shotgun (WGS) entry which is preliminary data.</text>
</comment>
<protein>
    <submittedName>
        <fullName evidence="1">Uncharacterized protein</fullName>
    </submittedName>
</protein>
<organism evidence="1 2">
    <name type="scientific">Stentor coeruleus</name>
    <dbReference type="NCBI Taxonomy" id="5963"/>
    <lineage>
        <taxon>Eukaryota</taxon>
        <taxon>Sar</taxon>
        <taxon>Alveolata</taxon>
        <taxon>Ciliophora</taxon>
        <taxon>Postciliodesmatophora</taxon>
        <taxon>Heterotrichea</taxon>
        <taxon>Heterotrichida</taxon>
        <taxon>Stentoridae</taxon>
        <taxon>Stentor</taxon>
    </lineage>
</organism>